<accession>A0A6P1DCB7</accession>
<evidence type="ECO:0000313" key="3">
    <source>
        <dbReference type="Proteomes" id="UP000468928"/>
    </source>
</evidence>
<reference evidence="2 3" key="1">
    <citation type="submission" date="2020-01" db="EMBL/GenBank/DDBJ databases">
        <title>Genetics and antimicrobial susceptibilities of Nocardia species isolated from the soil; a comparison with species isolated from humans.</title>
        <authorList>
            <person name="Carrasco G."/>
            <person name="Monzon S."/>
            <person name="Sansegundo M."/>
            <person name="Garcia E."/>
            <person name="Garrido N."/>
            <person name="Medina M.J."/>
            <person name="Villalon P."/>
            <person name="Ramirez-Arocha A.C."/>
            <person name="Jimenez P."/>
            <person name="Cuesta I."/>
            <person name="Valdezate S."/>
        </authorList>
    </citation>
    <scope>NUCLEOTIDE SEQUENCE [LARGE SCALE GENOMIC DNA]</scope>
    <source>
        <strain evidence="2 3">CNM20110639</strain>
    </source>
</reference>
<dbReference type="EMBL" id="JAAGUZ010000303">
    <property type="protein sequence ID" value="NEW48415.1"/>
    <property type="molecule type" value="Genomic_DNA"/>
</dbReference>
<evidence type="ECO:0000313" key="2">
    <source>
        <dbReference type="EMBL" id="NEW48415.1"/>
    </source>
</evidence>
<name>A0A6P1DCB7_9NOCA</name>
<protein>
    <submittedName>
        <fullName evidence="2">Uncharacterized protein</fullName>
    </submittedName>
</protein>
<feature type="non-terminal residue" evidence="2">
    <location>
        <position position="55"/>
    </location>
</feature>
<dbReference type="AlphaFoldDB" id="A0A6P1DCB7"/>
<proteinExistence type="predicted"/>
<comment type="caution">
    <text evidence="2">The sequence shown here is derived from an EMBL/GenBank/DDBJ whole genome shotgun (WGS) entry which is preliminary data.</text>
</comment>
<feature type="region of interest" description="Disordered" evidence="1">
    <location>
        <begin position="33"/>
        <end position="55"/>
    </location>
</feature>
<organism evidence="2 3">
    <name type="scientific">Nocardia cyriacigeorgica</name>
    <dbReference type="NCBI Taxonomy" id="135487"/>
    <lineage>
        <taxon>Bacteria</taxon>
        <taxon>Bacillati</taxon>
        <taxon>Actinomycetota</taxon>
        <taxon>Actinomycetes</taxon>
        <taxon>Mycobacteriales</taxon>
        <taxon>Nocardiaceae</taxon>
        <taxon>Nocardia</taxon>
    </lineage>
</organism>
<sequence>MARIRIGERHTHSDMRIIGLAARTLVVVANASRLATQPPPPPPSHQLLDLESLLD</sequence>
<gene>
    <name evidence="2" type="ORF">GV789_29140</name>
</gene>
<evidence type="ECO:0000256" key="1">
    <source>
        <dbReference type="SAM" id="MobiDB-lite"/>
    </source>
</evidence>
<dbReference type="Proteomes" id="UP000468928">
    <property type="component" value="Unassembled WGS sequence"/>
</dbReference>